<accession>A0A8S9ZVC4</accession>
<evidence type="ECO:0000313" key="3">
    <source>
        <dbReference type="Proteomes" id="UP000605970"/>
    </source>
</evidence>
<dbReference type="Proteomes" id="UP000605970">
    <property type="component" value="Unassembled WGS sequence"/>
</dbReference>
<gene>
    <name evidence="2" type="ORF">Mgra_00003386</name>
</gene>
<keyword evidence="1" id="KW-0472">Membrane</keyword>
<keyword evidence="3" id="KW-1185">Reference proteome</keyword>
<keyword evidence="1" id="KW-0812">Transmembrane</keyword>
<dbReference type="AlphaFoldDB" id="A0A8S9ZVC4"/>
<comment type="caution">
    <text evidence="2">The sequence shown here is derived from an EMBL/GenBank/DDBJ whole genome shotgun (WGS) entry which is preliminary data.</text>
</comment>
<reference evidence="2" key="1">
    <citation type="journal article" date="2020" name="Ecol. Evol.">
        <title>Genome structure and content of the rice root-knot nematode (Meloidogyne graminicola).</title>
        <authorList>
            <person name="Phan N.T."/>
            <person name="Danchin E.G.J."/>
            <person name="Klopp C."/>
            <person name="Perfus-Barbeoch L."/>
            <person name="Kozlowski D.K."/>
            <person name="Koutsovoulos G.D."/>
            <person name="Lopez-Roques C."/>
            <person name="Bouchez O."/>
            <person name="Zahm M."/>
            <person name="Besnard G."/>
            <person name="Bellafiore S."/>
        </authorList>
    </citation>
    <scope>NUCLEOTIDE SEQUENCE</scope>
    <source>
        <strain evidence="2">VN-18</strain>
    </source>
</reference>
<dbReference type="EMBL" id="JABEBT010000022">
    <property type="protein sequence ID" value="KAF7637210.1"/>
    <property type="molecule type" value="Genomic_DNA"/>
</dbReference>
<organism evidence="2 3">
    <name type="scientific">Meloidogyne graminicola</name>
    <dbReference type="NCBI Taxonomy" id="189291"/>
    <lineage>
        <taxon>Eukaryota</taxon>
        <taxon>Metazoa</taxon>
        <taxon>Ecdysozoa</taxon>
        <taxon>Nematoda</taxon>
        <taxon>Chromadorea</taxon>
        <taxon>Rhabditida</taxon>
        <taxon>Tylenchina</taxon>
        <taxon>Tylenchomorpha</taxon>
        <taxon>Tylenchoidea</taxon>
        <taxon>Meloidogynidae</taxon>
        <taxon>Meloidogyninae</taxon>
        <taxon>Meloidogyne</taxon>
    </lineage>
</organism>
<protein>
    <submittedName>
        <fullName evidence="2">Uncharacterized protein</fullName>
    </submittedName>
</protein>
<proteinExistence type="predicted"/>
<dbReference type="OrthoDB" id="5802415at2759"/>
<name>A0A8S9ZVC4_9BILA</name>
<sequence length="228" mass="26340">MQKQLFFAQCLKLLVLFSVAIAQIIYLHPFLELFSHLEEYSAKFEFLQQIQLKQPILIVDSVHDLNEVGIFDAFSFGCLPFLFSTRGCIIQKIKLQLGQALVQAHKISSAEKLMNEAQCSVQPREKLPLCSDLILRSIFPVDLLKFLLILCAMTLAYLLVAYLIYWCIKHWVPHNDNLVKSSSLLCHCYYFNNSLSPLLLENNKYNHHKNPFLINESLPLPNKQIPLF</sequence>
<keyword evidence="1" id="KW-1133">Transmembrane helix</keyword>
<feature type="transmembrane region" description="Helical" evidence="1">
    <location>
        <begin position="146"/>
        <end position="168"/>
    </location>
</feature>
<evidence type="ECO:0000313" key="2">
    <source>
        <dbReference type="EMBL" id="KAF7637210.1"/>
    </source>
</evidence>
<evidence type="ECO:0000256" key="1">
    <source>
        <dbReference type="SAM" id="Phobius"/>
    </source>
</evidence>